<dbReference type="PIRSF" id="PIRSF012608">
    <property type="entry name" value="UCP012608"/>
    <property type="match status" value="1"/>
</dbReference>
<sequence>MTAGLVAAFGDQAGHCEGLDSPFMARLLRVLAKTWPTDTALATKCATFTGDIGPLGHSLPLRIASGLHALVLQDKDAVLSAVYPPNEAEDATFATTILKALYNHDAFLCDWIDNAPQTNEVRRSAVLIGAAQLLAAHFDIPFQLSELGASAGLNLMFDHFRLQIGNGYGPASDVTLTPEWRGPMPPDHSTTVAERRGVDLNPLNTKDAADALRLQAYLWADQTDRITRTRAAIALQNAQIDQDDAIAWLQQRLQSAWNARLHLIFHTVAWQYFPEAAQERGRALIEAAGAQATQNAPLAWLSYEADDQSPGAALSLRLWPGDLHINLGRADFHGRWVDWKAPPSLT</sequence>
<dbReference type="Proteomes" id="UP000198851">
    <property type="component" value="Unassembled WGS sequence"/>
</dbReference>
<protein>
    <recommendedName>
        <fullName evidence="3">DUF2332 domain-containing protein</fullName>
    </recommendedName>
</protein>
<evidence type="ECO:0000313" key="1">
    <source>
        <dbReference type="EMBL" id="SFK79530.1"/>
    </source>
</evidence>
<evidence type="ECO:0000313" key="2">
    <source>
        <dbReference type="Proteomes" id="UP000198851"/>
    </source>
</evidence>
<proteinExistence type="predicted"/>
<organism evidence="1 2">
    <name type="scientific">Shimia haliotis</name>
    <dbReference type="NCBI Taxonomy" id="1280847"/>
    <lineage>
        <taxon>Bacteria</taxon>
        <taxon>Pseudomonadati</taxon>
        <taxon>Pseudomonadota</taxon>
        <taxon>Alphaproteobacteria</taxon>
        <taxon>Rhodobacterales</taxon>
        <taxon>Roseobacteraceae</taxon>
    </lineage>
</organism>
<dbReference type="RefSeq" id="WP_093321897.1">
    <property type="nucleotide sequence ID" value="NZ_FOSZ01000002.1"/>
</dbReference>
<dbReference type="OrthoDB" id="7666987at2"/>
<dbReference type="AlphaFoldDB" id="A0A1I4CFZ7"/>
<name>A0A1I4CFZ7_9RHOB</name>
<reference evidence="2" key="1">
    <citation type="submission" date="2016-10" db="EMBL/GenBank/DDBJ databases">
        <authorList>
            <person name="Varghese N."/>
            <person name="Submissions S."/>
        </authorList>
    </citation>
    <scope>NUCLEOTIDE SEQUENCE [LARGE SCALE GENOMIC DNA]</scope>
    <source>
        <strain evidence="2">DSM 28453</strain>
    </source>
</reference>
<keyword evidence="2" id="KW-1185">Reference proteome</keyword>
<dbReference type="InterPro" id="IPR011200">
    <property type="entry name" value="UCP012608"/>
</dbReference>
<dbReference type="Pfam" id="PF10094">
    <property type="entry name" value="DUF2332"/>
    <property type="match status" value="1"/>
</dbReference>
<dbReference type="EMBL" id="FOSZ01000002">
    <property type="protein sequence ID" value="SFK79530.1"/>
    <property type="molecule type" value="Genomic_DNA"/>
</dbReference>
<gene>
    <name evidence="1" type="ORF">SAMN04488036_102224</name>
</gene>
<dbReference type="STRING" id="1280847.SAMN04488036_102224"/>
<accession>A0A1I4CFZ7</accession>
<evidence type="ECO:0008006" key="3">
    <source>
        <dbReference type="Google" id="ProtNLM"/>
    </source>
</evidence>